<protein>
    <submittedName>
        <fullName evidence="2">Uncharacterized protein</fullName>
    </submittedName>
</protein>
<organism evidence="2 3">
    <name type="scientific">Senna tora</name>
    <dbReference type="NCBI Taxonomy" id="362788"/>
    <lineage>
        <taxon>Eukaryota</taxon>
        <taxon>Viridiplantae</taxon>
        <taxon>Streptophyta</taxon>
        <taxon>Embryophyta</taxon>
        <taxon>Tracheophyta</taxon>
        <taxon>Spermatophyta</taxon>
        <taxon>Magnoliopsida</taxon>
        <taxon>eudicotyledons</taxon>
        <taxon>Gunneridae</taxon>
        <taxon>Pentapetalae</taxon>
        <taxon>rosids</taxon>
        <taxon>fabids</taxon>
        <taxon>Fabales</taxon>
        <taxon>Fabaceae</taxon>
        <taxon>Caesalpinioideae</taxon>
        <taxon>Cassia clade</taxon>
        <taxon>Senna</taxon>
    </lineage>
</organism>
<dbReference type="Proteomes" id="UP000634136">
    <property type="component" value="Unassembled WGS sequence"/>
</dbReference>
<dbReference type="EMBL" id="JAAIUW010000008">
    <property type="protein sequence ID" value="KAF7819578.1"/>
    <property type="molecule type" value="Genomic_DNA"/>
</dbReference>
<accession>A0A834TCP6</accession>
<comment type="caution">
    <text evidence="2">The sequence shown here is derived from an EMBL/GenBank/DDBJ whole genome shotgun (WGS) entry which is preliminary data.</text>
</comment>
<dbReference type="AlphaFoldDB" id="A0A834TCP6"/>
<evidence type="ECO:0000313" key="3">
    <source>
        <dbReference type="Proteomes" id="UP000634136"/>
    </source>
</evidence>
<keyword evidence="3" id="KW-1185">Reference proteome</keyword>
<sequence length="34" mass="3542">MVYTGSVWGGLETQSNFGWVGSGRAGSSSWSDTS</sequence>
<name>A0A834TCP6_9FABA</name>
<evidence type="ECO:0000313" key="2">
    <source>
        <dbReference type="EMBL" id="KAF7819578.1"/>
    </source>
</evidence>
<feature type="compositionally biased region" description="Polar residues" evidence="1">
    <location>
        <begin position="25"/>
        <end position="34"/>
    </location>
</feature>
<proteinExistence type="predicted"/>
<feature type="region of interest" description="Disordered" evidence="1">
    <location>
        <begin position="1"/>
        <end position="34"/>
    </location>
</feature>
<evidence type="ECO:0000256" key="1">
    <source>
        <dbReference type="SAM" id="MobiDB-lite"/>
    </source>
</evidence>
<gene>
    <name evidence="2" type="ORF">G2W53_025033</name>
</gene>
<reference evidence="2" key="1">
    <citation type="submission" date="2020-09" db="EMBL/GenBank/DDBJ databases">
        <title>Genome-Enabled Discovery of Anthraquinone Biosynthesis in Senna tora.</title>
        <authorList>
            <person name="Kang S.-H."/>
            <person name="Pandey R.P."/>
            <person name="Lee C.-M."/>
            <person name="Sim J.-S."/>
            <person name="Jeong J.-T."/>
            <person name="Choi B.-S."/>
            <person name="Jung M."/>
            <person name="Ginzburg D."/>
            <person name="Zhao K."/>
            <person name="Won S.Y."/>
            <person name="Oh T.-J."/>
            <person name="Yu Y."/>
            <person name="Kim N.-H."/>
            <person name="Lee O.R."/>
            <person name="Lee T.-H."/>
            <person name="Bashyal P."/>
            <person name="Kim T.-S."/>
            <person name="Lee W.-H."/>
            <person name="Kawkins C."/>
            <person name="Kim C.-K."/>
            <person name="Kim J.S."/>
            <person name="Ahn B.O."/>
            <person name="Rhee S.Y."/>
            <person name="Sohng J.K."/>
        </authorList>
    </citation>
    <scope>NUCLEOTIDE SEQUENCE</scope>
    <source>
        <tissue evidence="2">Leaf</tissue>
    </source>
</reference>